<feature type="domain" description="Enoyl reductase (ER)" evidence="6">
    <location>
        <begin position="16"/>
        <end position="346"/>
    </location>
</feature>
<dbReference type="InterPro" id="IPR029752">
    <property type="entry name" value="D-isomer_DH_CS1"/>
</dbReference>
<evidence type="ECO:0000313" key="7">
    <source>
        <dbReference type="EMBL" id="PVU85193.1"/>
    </source>
</evidence>
<evidence type="ECO:0000256" key="4">
    <source>
        <dbReference type="ARBA" id="ARBA00023002"/>
    </source>
</evidence>
<dbReference type="GO" id="GO:0016616">
    <property type="term" value="F:oxidoreductase activity, acting on the CH-OH group of donors, NAD or NADP as acceptor"/>
    <property type="evidence" value="ECO:0007669"/>
    <property type="project" value="InterPro"/>
</dbReference>
<evidence type="ECO:0000313" key="9">
    <source>
        <dbReference type="Proteomes" id="UP000245609"/>
    </source>
</evidence>
<name>A0A2T9XYP9_9FUNG</name>
<dbReference type="InterPro" id="IPR013154">
    <property type="entry name" value="ADH-like_N"/>
</dbReference>
<evidence type="ECO:0000256" key="1">
    <source>
        <dbReference type="ARBA" id="ARBA00001947"/>
    </source>
</evidence>
<reference evidence="7 9" key="1">
    <citation type="journal article" date="2018" name="MBio">
        <title>Comparative Genomics Reveals the Core Gene Toolbox for the Fungus-Insect Symbiosis.</title>
        <authorList>
            <person name="Wang Y."/>
            <person name="Stata M."/>
            <person name="Wang W."/>
            <person name="Stajich J.E."/>
            <person name="White M.M."/>
            <person name="Moncalvo J.M."/>
        </authorList>
    </citation>
    <scope>NUCLEOTIDE SEQUENCE [LARGE SCALE GENOMIC DNA]</scope>
    <source>
        <strain evidence="7 9">SC-DP-2</strain>
    </source>
</reference>
<keyword evidence="2 5" id="KW-0479">Metal-binding</keyword>
<keyword evidence="9" id="KW-1185">Reference proteome</keyword>
<dbReference type="FunFam" id="3.40.50.720:FF:000022">
    <property type="entry name" value="Cinnamyl alcohol dehydrogenase"/>
    <property type="match status" value="1"/>
</dbReference>
<dbReference type="PROSITE" id="PS00065">
    <property type="entry name" value="D_2_HYDROXYACID_DH_1"/>
    <property type="match status" value="1"/>
</dbReference>
<accession>A0A2T9XYP9</accession>
<dbReference type="EMBL" id="MBFS01003460">
    <property type="protein sequence ID" value="PVU86549.1"/>
    <property type="molecule type" value="Genomic_DNA"/>
</dbReference>
<dbReference type="SUPFAM" id="SSF51735">
    <property type="entry name" value="NAD(P)-binding Rossmann-fold domains"/>
    <property type="match status" value="1"/>
</dbReference>
<protein>
    <recommendedName>
        <fullName evidence="6">Enoyl reductase (ER) domain-containing protein</fullName>
    </recommendedName>
</protein>
<dbReference type="SUPFAM" id="SSF50129">
    <property type="entry name" value="GroES-like"/>
    <property type="match status" value="1"/>
</dbReference>
<dbReference type="InterPro" id="IPR013149">
    <property type="entry name" value="ADH-like_C"/>
</dbReference>
<dbReference type="PROSITE" id="PS00059">
    <property type="entry name" value="ADH_ZINC"/>
    <property type="match status" value="1"/>
</dbReference>
<gene>
    <name evidence="8" type="ORF">BB560_006671</name>
    <name evidence="7" type="ORF">BB560_007125</name>
</gene>
<dbReference type="SMART" id="SM00829">
    <property type="entry name" value="PKS_ER"/>
    <property type="match status" value="1"/>
</dbReference>
<dbReference type="InterPro" id="IPR011032">
    <property type="entry name" value="GroES-like_sf"/>
</dbReference>
<dbReference type="Gene3D" id="3.90.180.10">
    <property type="entry name" value="Medium-chain alcohol dehydrogenases, catalytic domain"/>
    <property type="match status" value="1"/>
</dbReference>
<dbReference type="InterPro" id="IPR002328">
    <property type="entry name" value="ADH_Zn_CS"/>
</dbReference>
<dbReference type="InterPro" id="IPR047109">
    <property type="entry name" value="CAD-like"/>
</dbReference>
<evidence type="ECO:0000313" key="8">
    <source>
        <dbReference type="EMBL" id="PVU86549.1"/>
    </source>
</evidence>
<dbReference type="AlphaFoldDB" id="A0A2T9XYP9"/>
<keyword evidence="3 5" id="KW-0862">Zinc</keyword>
<dbReference type="Pfam" id="PF00107">
    <property type="entry name" value="ADH_zinc_N"/>
    <property type="match status" value="1"/>
</dbReference>
<organism evidence="7 9">
    <name type="scientific">Smittium megazygosporum</name>
    <dbReference type="NCBI Taxonomy" id="133381"/>
    <lineage>
        <taxon>Eukaryota</taxon>
        <taxon>Fungi</taxon>
        <taxon>Fungi incertae sedis</taxon>
        <taxon>Zoopagomycota</taxon>
        <taxon>Kickxellomycotina</taxon>
        <taxon>Harpellomycetes</taxon>
        <taxon>Harpellales</taxon>
        <taxon>Legeriomycetaceae</taxon>
        <taxon>Smittium</taxon>
    </lineage>
</organism>
<dbReference type="EMBL" id="MBFS01003713">
    <property type="protein sequence ID" value="PVU85193.1"/>
    <property type="molecule type" value="Genomic_DNA"/>
</dbReference>
<comment type="similarity">
    <text evidence="5">Belongs to the zinc-containing alcohol dehydrogenase family.</text>
</comment>
<dbReference type="Pfam" id="PF08240">
    <property type="entry name" value="ADH_N"/>
    <property type="match status" value="1"/>
</dbReference>
<dbReference type="Gene3D" id="3.40.50.720">
    <property type="entry name" value="NAD(P)-binding Rossmann-like Domain"/>
    <property type="match status" value="1"/>
</dbReference>
<dbReference type="GO" id="GO:0008270">
    <property type="term" value="F:zinc ion binding"/>
    <property type="evidence" value="ECO:0007669"/>
    <property type="project" value="InterPro"/>
</dbReference>
<sequence>MSSETTFKCWAAKTPGFTLEPFEYVPRPLGDNDIEIKVTCCGICGSDLHTISGEWGTPDLPVVVGHEIVGEVVKKGNSVSTLELGDLVGVGAQVYACGQPDCNACSRGFDPHCSKRVYTYNDKYVDGGKAYGGYSEGVRVDEHYAFRIPKEISPAEAAPLMCAGTTVFTPMLSHGFKKGDRVGVIGIGGLGHLALQFASKLGCVVTAFSHSSNKRQECLDFGAHNFVDTHDPEALKKCERSLDYLIITSNSSSNDYEQFGSWVDFHGKIILLAAPPAKISLAPNFFISTEVFLGGSLIGGIKQIKETLAFAAKHNIRPVIQKVPMSECNRGVQMVHTGNVRYRVVLEN</sequence>
<comment type="caution">
    <text evidence="7">The sequence shown here is derived from an EMBL/GenBank/DDBJ whole genome shotgun (WGS) entry which is preliminary data.</text>
</comment>
<proteinExistence type="inferred from homology"/>
<dbReference type="CDD" id="cd05283">
    <property type="entry name" value="CAD1"/>
    <property type="match status" value="1"/>
</dbReference>
<dbReference type="InterPro" id="IPR020843">
    <property type="entry name" value="ER"/>
</dbReference>
<comment type="cofactor">
    <cofactor evidence="1 5">
        <name>Zn(2+)</name>
        <dbReference type="ChEBI" id="CHEBI:29105"/>
    </cofactor>
</comment>
<dbReference type="InterPro" id="IPR036291">
    <property type="entry name" value="NAD(P)-bd_dom_sf"/>
</dbReference>
<evidence type="ECO:0000256" key="2">
    <source>
        <dbReference type="ARBA" id="ARBA00022723"/>
    </source>
</evidence>
<evidence type="ECO:0000256" key="5">
    <source>
        <dbReference type="RuleBase" id="RU361277"/>
    </source>
</evidence>
<dbReference type="STRING" id="133381.A0A2T9XYP9"/>
<dbReference type="OrthoDB" id="1879366at2759"/>
<dbReference type="PANTHER" id="PTHR42683">
    <property type="entry name" value="ALDEHYDE REDUCTASE"/>
    <property type="match status" value="1"/>
</dbReference>
<evidence type="ECO:0000259" key="6">
    <source>
        <dbReference type="SMART" id="SM00829"/>
    </source>
</evidence>
<dbReference type="Proteomes" id="UP000245609">
    <property type="component" value="Unassembled WGS sequence"/>
</dbReference>
<keyword evidence="4" id="KW-0560">Oxidoreductase</keyword>
<evidence type="ECO:0000256" key="3">
    <source>
        <dbReference type="ARBA" id="ARBA00022833"/>
    </source>
</evidence>